<reference evidence="2" key="1">
    <citation type="journal article" date="2023" name="Hortic. Res.">
        <title>A chromosome-level phased genome enabling allele-level studies in sweet orange: a case study on citrus Huanglongbing tolerance.</title>
        <authorList>
            <person name="Wu B."/>
            <person name="Yu Q."/>
            <person name="Deng Z."/>
            <person name="Duan Y."/>
            <person name="Luo F."/>
            <person name="Gmitter F. Jr."/>
        </authorList>
    </citation>
    <scope>NUCLEOTIDE SEQUENCE [LARGE SCALE GENOMIC DNA]</scope>
    <source>
        <strain evidence="2">cv. Valencia</strain>
    </source>
</reference>
<sequence length="215" mass="25017">MDMNRQMMMMRRMMNMAMDQPMTRRNLNTIPLRRNLNTRRPPIIRRNLNSNAIPLGFSFCPSDEEMLTIYLKNKLLNRPLSPDANAINSLNIYMYGPHDLSVIFKRPGQTTTYFFTYPRLYGIGSSAHNQNAGSSEKIYGSKSKTLLGYKKTLVFYQGKLHQVNSRKTSWIMEEYKIGLNIIQSESDDPIWAGWVVCKVYNKEKDRRKTEGDIEA</sequence>
<keyword evidence="2" id="KW-1185">Reference proteome</keyword>
<evidence type="ECO:0000313" key="1">
    <source>
        <dbReference type="EMBL" id="KAH9678886.1"/>
    </source>
</evidence>
<dbReference type="EMBL" id="CM039178">
    <property type="protein sequence ID" value="KAH9678886.1"/>
    <property type="molecule type" value="Genomic_DNA"/>
</dbReference>
<evidence type="ECO:0000313" key="2">
    <source>
        <dbReference type="Proteomes" id="UP000829398"/>
    </source>
</evidence>
<gene>
    <name evidence="1" type="ORF">KPL71_025895</name>
</gene>
<dbReference type="Proteomes" id="UP000829398">
    <property type="component" value="Chromosome 9"/>
</dbReference>
<proteinExistence type="predicted"/>
<accession>A0ACB8HVT5</accession>
<name>A0ACB8HVT5_CITSI</name>
<comment type="caution">
    <text evidence="1">The sequence shown here is derived from an EMBL/GenBank/DDBJ whole genome shotgun (WGS) entry which is preliminary data.</text>
</comment>
<protein>
    <submittedName>
        <fullName evidence="1">NAC domain-containing protein</fullName>
    </submittedName>
</protein>
<organism evidence="1 2">
    <name type="scientific">Citrus sinensis</name>
    <name type="common">Sweet orange</name>
    <name type="synonym">Citrus aurantium var. sinensis</name>
    <dbReference type="NCBI Taxonomy" id="2711"/>
    <lineage>
        <taxon>Eukaryota</taxon>
        <taxon>Viridiplantae</taxon>
        <taxon>Streptophyta</taxon>
        <taxon>Embryophyta</taxon>
        <taxon>Tracheophyta</taxon>
        <taxon>Spermatophyta</taxon>
        <taxon>Magnoliopsida</taxon>
        <taxon>eudicotyledons</taxon>
        <taxon>Gunneridae</taxon>
        <taxon>Pentapetalae</taxon>
        <taxon>rosids</taxon>
        <taxon>malvids</taxon>
        <taxon>Sapindales</taxon>
        <taxon>Rutaceae</taxon>
        <taxon>Aurantioideae</taxon>
        <taxon>Citrus</taxon>
    </lineage>
</organism>